<comment type="caution">
    <text evidence="1">The sequence shown here is derived from an EMBL/GenBank/DDBJ whole genome shotgun (WGS) entry which is preliminary data.</text>
</comment>
<sequence length="960" mass="105308">MPRKKKEEEEVYHVEVITQARINEDLEWEYYVKWGGYDSDANSWEPQENVQGCDRLLKSFWTHIGHDDKDYPIGYQVAAKDFWIQKEKKYFSETFAGEKLRRDESEKEAKRKTKEKQKSAKGKSVKQRKSVSDDSDASSDVPLSRMVGSLSQKRKKFVVDSDSESDGPPIKQVRAQLSESASASIAGPSTDKGKQKAPPQQPSSSSSLFHASSPPRALPVPPRPSASIPAPPKPAPVRTHQDQLAKPLVKQMELPSRTIASGSALSTKQRIASGAPAPVTSKPKPKPPTLITKPSALAGLKMKKNKPSTGTPTDTRSADARTPTSAMAPPRPSASSAPGSSSTSRITDMPNVASPTSYHDHQDADVHMDLFGADDHPATRDSPEPMLAAPLPPKTFAQVAADEFLKTMEFPGLNTPLEPPAGMEDVVEPSPPKAWAPPKPTGLQKIPKKWKWSGELFTDTTPDDPADRLCEIVMKDPSDPKDGARISLLVSSHNFLRIRRLYSISQLYSILRACGEAKQFAKLGPAGKQDEEAVTVLARHMTSKRQVALIPLSLDGSEIAVLLVFPATSEGLCTYLKVPQHMRGDEPLLVALIPWRVSSTKCAKHEVQRPLSQVLGELSSSKPITKLEERAETRLLKKRSLARAMKLLGFPKSILDFIASGSRPYCIWPSPTDGSLKNPGLETGLLKFILGKTQATLVSPETLARVVFIHIGALDTINKLPMLAARRRDNPEIQFYSYGSHQSVPCDRWGVRGIYPLGGIMTFTPSAILENPVGCYQLMVQAAEHLLWECYLLPSVLGLITTSILTQDVGDIPGLQGGNIYLTPILELVENGSLSVLSAPSESDSHHDHSPWLRWQLGAMSMGSGELANECVKAAASQYSNVPVSQILAATEAEISKDLCRMQVQPAIADSYRRFVVIKAESDSHISWDRDEVSVDFVPWGKDSLVVQLEWCSVSKFEFK</sequence>
<protein>
    <submittedName>
        <fullName evidence="1">Uncharacterized protein</fullName>
    </submittedName>
</protein>
<name>A0ACB8BES4_9AGAM</name>
<feature type="non-terminal residue" evidence="1">
    <location>
        <position position="960"/>
    </location>
</feature>
<proteinExistence type="predicted"/>
<organism evidence="1 2">
    <name type="scientific">Leucogyrophana mollusca</name>
    <dbReference type="NCBI Taxonomy" id="85980"/>
    <lineage>
        <taxon>Eukaryota</taxon>
        <taxon>Fungi</taxon>
        <taxon>Dikarya</taxon>
        <taxon>Basidiomycota</taxon>
        <taxon>Agaricomycotina</taxon>
        <taxon>Agaricomycetes</taxon>
        <taxon>Agaricomycetidae</taxon>
        <taxon>Boletales</taxon>
        <taxon>Boletales incertae sedis</taxon>
        <taxon>Leucogyrophana</taxon>
    </lineage>
</organism>
<accession>A0ACB8BES4</accession>
<dbReference type="EMBL" id="MU266436">
    <property type="protein sequence ID" value="KAH7924009.1"/>
    <property type="molecule type" value="Genomic_DNA"/>
</dbReference>
<evidence type="ECO:0000313" key="2">
    <source>
        <dbReference type="Proteomes" id="UP000790709"/>
    </source>
</evidence>
<gene>
    <name evidence="1" type="ORF">BV22DRAFT_545137</name>
</gene>
<dbReference type="Proteomes" id="UP000790709">
    <property type="component" value="Unassembled WGS sequence"/>
</dbReference>
<reference evidence="1" key="1">
    <citation type="journal article" date="2021" name="New Phytol.">
        <title>Evolutionary innovations through gain and loss of genes in the ectomycorrhizal Boletales.</title>
        <authorList>
            <person name="Wu G."/>
            <person name="Miyauchi S."/>
            <person name="Morin E."/>
            <person name="Kuo A."/>
            <person name="Drula E."/>
            <person name="Varga T."/>
            <person name="Kohler A."/>
            <person name="Feng B."/>
            <person name="Cao Y."/>
            <person name="Lipzen A."/>
            <person name="Daum C."/>
            <person name="Hundley H."/>
            <person name="Pangilinan J."/>
            <person name="Johnson J."/>
            <person name="Barry K."/>
            <person name="LaButti K."/>
            <person name="Ng V."/>
            <person name="Ahrendt S."/>
            <person name="Min B."/>
            <person name="Choi I.G."/>
            <person name="Park H."/>
            <person name="Plett J.M."/>
            <person name="Magnuson J."/>
            <person name="Spatafora J.W."/>
            <person name="Nagy L.G."/>
            <person name="Henrissat B."/>
            <person name="Grigoriev I.V."/>
            <person name="Yang Z.L."/>
            <person name="Xu J."/>
            <person name="Martin F.M."/>
        </authorList>
    </citation>
    <scope>NUCLEOTIDE SEQUENCE</scope>
    <source>
        <strain evidence="1">KUC20120723A-06</strain>
    </source>
</reference>
<evidence type="ECO:0000313" key="1">
    <source>
        <dbReference type="EMBL" id="KAH7924009.1"/>
    </source>
</evidence>
<keyword evidence="2" id="KW-1185">Reference proteome</keyword>